<evidence type="ECO:0000256" key="1">
    <source>
        <dbReference type="SAM" id="MobiDB-lite"/>
    </source>
</evidence>
<proteinExistence type="predicted"/>
<dbReference type="Proteomes" id="UP000029981">
    <property type="component" value="Chromosome 4"/>
</dbReference>
<reference evidence="2 3" key="3">
    <citation type="journal article" date="2010" name="BMC Genomics">
        <title>Transcriptome sequencing and comparative analysis of cucumber flowers with different sex types.</title>
        <authorList>
            <person name="Guo S."/>
            <person name="Zheng Y."/>
            <person name="Joung J.G."/>
            <person name="Liu S."/>
            <person name="Zhang Z."/>
            <person name="Crasta O.R."/>
            <person name="Sobral B.W."/>
            <person name="Xu Y."/>
            <person name="Huang S."/>
            <person name="Fei Z."/>
        </authorList>
    </citation>
    <scope>NUCLEOTIDE SEQUENCE [LARGE SCALE GENOMIC DNA]</scope>
    <source>
        <strain evidence="3">cv. 9930</strain>
    </source>
</reference>
<sequence>MESSRSQFRKIVPTSPSPIQYPPMTNTRTEAILPNPLFHHHHHHSRPTPYLPPPRFSLRSPVVFPSYSTLSCRVLLELYTPSISEDSSYCMESNNILPRTPLLFHRQPPRTGAFL</sequence>
<protein>
    <submittedName>
        <fullName evidence="2">Uncharacterized protein</fullName>
    </submittedName>
</protein>
<dbReference type="Gramene" id="KGN54057">
    <property type="protein sequence ID" value="KGN54057"/>
    <property type="gene ID" value="Csa_4G279855"/>
</dbReference>
<name>A0A0A0L0E3_CUCSA</name>
<reference evidence="2 3" key="4">
    <citation type="journal article" date="2011" name="BMC Genomics">
        <title>RNA-Seq improves annotation of protein-coding genes in the cucumber genome.</title>
        <authorList>
            <person name="Li Z."/>
            <person name="Zhang Z."/>
            <person name="Yan P."/>
            <person name="Huang S."/>
            <person name="Fei Z."/>
            <person name="Lin K."/>
        </authorList>
    </citation>
    <scope>NUCLEOTIDE SEQUENCE [LARGE SCALE GENOMIC DNA]</scope>
    <source>
        <strain evidence="3">cv. 9930</strain>
    </source>
</reference>
<evidence type="ECO:0000313" key="2">
    <source>
        <dbReference type="EMBL" id="KGN54057.1"/>
    </source>
</evidence>
<keyword evidence="3" id="KW-1185">Reference proteome</keyword>
<evidence type="ECO:0000313" key="3">
    <source>
        <dbReference type="Proteomes" id="UP000029981"/>
    </source>
</evidence>
<feature type="region of interest" description="Disordered" evidence="1">
    <location>
        <begin position="1"/>
        <end position="26"/>
    </location>
</feature>
<dbReference type="EMBL" id="CM002925">
    <property type="protein sequence ID" value="KGN54057.1"/>
    <property type="molecule type" value="Genomic_DNA"/>
</dbReference>
<organism evidence="2 3">
    <name type="scientific">Cucumis sativus</name>
    <name type="common">Cucumber</name>
    <dbReference type="NCBI Taxonomy" id="3659"/>
    <lineage>
        <taxon>Eukaryota</taxon>
        <taxon>Viridiplantae</taxon>
        <taxon>Streptophyta</taxon>
        <taxon>Embryophyta</taxon>
        <taxon>Tracheophyta</taxon>
        <taxon>Spermatophyta</taxon>
        <taxon>Magnoliopsida</taxon>
        <taxon>eudicotyledons</taxon>
        <taxon>Gunneridae</taxon>
        <taxon>Pentapetalae</taxon>
        <taxon>rosids</taxon>
        <taxon>fabids</taxon>
        <taxon>Cucurbitales</taxon>
        <taxon>Cucurbitaceae</taxon>
        <taxon>Benincaseae</taxon>
        <taxon>Cucumis</taxon>
    </lineage>
</organism>
<accession>A0A0A0L0E3</accession>
<dbReference type="AlphaFoldDB" id="A0A0A0L0E3"/>
<gene>
    <name evidence="2" type="ORF">Csa_4G279855</name>
</gene>
<reference evidence="2 3" key="1">
    <citation type="journal article" date="2009" name="Nat. Genet.">
        <title>The genome of the cucumber, Cucumis sativus L.</title>
        <authorList>
            <person name="Huang S."/>
            <person name="Li R."/>
            <person name="Zhang Z."/>
            <person name="Li L."/>
            <person name="Gu X."/>
            <person name="Fan W."/>
            <person name="Lucas W.J."/>
            <person name="Wang X."/>
            <person name="Xie B."/>
            <person name="Ni P."/>
            <person name="Ren Y."/>
            <person name="Zhu H."/>
            <person name="Li J."/>
            <person name="Lin K."/>
            <person name="Jin W."/>
            <person name="Fei Z."/>
            <person name="Li G."/>
            <person name="Staub J."/>
            <person name="Kilian A."/>
            <person name="van der Vossen E.A."/>
            <person name="Wu Y."/>
            <person name="Guo J."/>
            <person name="He J."/>
            <person name="Jia Z."/>
            <person name="Ren Y."/>
            <person name="Tian G."/>
            <person name="Lu Y."/>
            <person name="Ruan J."/>
            <person name="Qian W."/>
            <person name="Wang M."/>
            <person name="Huang Q."/>
            <person name="Li B."/>
            <person name="Xuan Z."/>
            <person name="Cao J."/>
            <person name="Asan"/>
            <person name="Wu Z."/>
            <person name="Zhang J."/>
            <person name="Cai Q."/>
            <person name="Bai Y."/>
            <person name="Zhao B."/>
            <person name="Han Y."/>
            <person name="Li Y."/>
            <person name="Li X."/>
            <person name="Wang S."/>
            <person name="Shi Q."/>
            <person name="Liu S."/>
            <person name="Cho W.K."/>
            <person name="Kim J.Y."/>
            <person name="Xu Y."/>
            <person name="Heller-Uszynska K."/>
            <person name="Miao H."/>
            <person name="Cheng Z."/>
            <person name="Zhang S."/>
            <person name="Wu J."/>
            <person name="Yang Y."/>
            <person name="Kang H."/>
            <person name="Li M."/>
            <person name="Liang H."/>
            <person name="Ren X."/>
            <person name="Shi Z."/>
            <person name="Wen M."/>
            <person name="Jian M."/>
            <person name="Yang H."/>
            <person name="Zhang G."/>
            <person name="Yang Z."/>
            <person name="Chen R."/>
            <person name="Liu S."/>
            <person name="Li J."/>
            <person name="Ma L."/>
            <person name="Liu H."/>
            <person name="Zhou Y."/>
            <person name="Zhao J."/>
            <person name="Fang X."/>
            <person name="Li G."/>
            <person name="Fang L."/>
            <person name="Li Y."/>
            <person name="Liu D."/>
            <person name="Zheng H."/>
            <person name="Zhang Y."/>
            <person name="Qin N."/>
            <person name="Li Z."/>
            <person name="Yang G."/>
            <person name="Yang S."/>
            <person name="Bolund L."/>
            <person name="Kristiansen K."/>
            <person name="Zheng H."/>
            <person name="Li S."/>
            <person name="Zhang X."/>
            <person name="Yang H."/>
            <person name="Wang J."/>
            <person name="Sun R."/>
            <person name="Zhang B."/>
            <person name="Jiang S."/>
            <person name="Wang J."/>
            <person name="Du Y."/>
            <person name="Li S."/>
        </authorList>
    </citation>
    <scope>NUCLEOTIDE SEQUENCE [LARGE SCALE GENOMIC DNA]</scope>
    <source>
        <strain evidence="3">cv. 9930</strain>
    </source>
</reference>
<reference evidence="2 3" key="2">
    <citation type="journal article" date="2009" name="PLoS ONE">
        <title>An integrated genetic and cytogenetic map of the cucumber genome.</title>
        <authorList>
            <person name="Ren Y."/>
            <person name="Zhang Z."/>
            <person name="Liu J."/>
            <person name="Staub J.E."/>
            <person name="Han Y."/>
            <person name="Cheng Z."/>
            <person name="Li X."/>
            <person name="Lu J."/>
            <person name="Miao H."/>
            <person name="Kang H."/>
            <person name="Xie B."/>
            <person name="Gu X."/>
            <person name="Wang X."/>
            <person name="Du Y."/>
            <person name="Jin W."/>
            <person name="Huang S."/>
        </authorList>
    </citation>
    <scope>NUCLEOTIDE SEQUENCE [LARGE SCALE GENOMIC DNA]</scope>
    <source>
        <strain evidence="3">cv. 9930</strain>
    </source>
</reference>